<organism evidence="2 3">
    <name type="scientific">Vespula squamosa</name>
    <name type="common">Southern yellow jacket</name>
    <name type="synonym">Wasp</name>
    <dbReference type="NCBI Taxonomy" id="30214"/>
    <lineage>
        <taxon>Eukaryota</taxon>
        <taxon>Metazoa</taxon>
        <taxon>Ecdysozoa</taxon>
        <taxon>Arthropoda</taxon>
        <taxon>Hexapoda</taxon>
        <taxon>Insecta</taxon>
        <taxon>Pterygota</taxon>
        <taxon>Neoptera</taxon>
        <taxon>Endopterygota</taxon>
        <taxon>Hymenoptera</taxon>
        <taxon>Apocrita</taxon>
        <taxon>Aculeata</taxon>
        <taxon>Vespoidea</taxon>
        <taxon>Vespidae</taxon>
        <taxon>Vespinae</taxon>
        <taxon>Vespula</taxon>
    </lineage>
</organism>
<keyword evidence="3" id="KW-1185">Reference proteome</keyword>
<gene>
    <name evidence="2" type="ORF">V1478_009670</name>
</gene>
<reference evidence="2 3" key="1">
    <citation type="journal article" date="2024" name="Ann. Entomol. Soc. Am.">
        <title>Genomic analyses of the southern and eastern yellowjacket wasps (Hymenoptera: Vespidae) reveal evolutionary signatures of social life.</title>
        <authorList>
            <person name="Catto M.A."/>
            <person name="Caine P.B."/>
            <person name="Orr S.E."/>
            <person name="Hunt B.G."/>
            <person name="Goodisman M.A.D."/>
        </authorList>
    </citation>
    <scope>NUCLEOTIDE SEQUENCE [LARGE SCALE GENOMIC DNA]</scope>
    <source>
        <strain evidence="2">233</strain>
        <tissue evidence="2">Head and thorax</tissue>
    </source>
</reference>
<feature type="compositionally biased region" description="Low complexity" evidence="1">
    <location>
        <begin position="95"/>
        <end position="107"/>
    </location>
</feature>
<name>A0ABD2AQA2_VESSQ</name>
<dbReference type="EMBL" id="JAUDFV010000141">
    <property type="protein sequence ID" value="KAL2722807.1"/>
    <property type="molecule type" value="Genomic_DNA"/>
</dbReference>
<feature type="region of interest" description="Disordered" evidence="1">
    <location>
        <begin position="1"/>
        <end position="62"/>
    </location>
</feature>
<feature type="region of interest" description="Disordered" evidence="1">
    <location>
        <begin position="95"/>
        <end position="127"/>
    </location>
</feature>
<evidence type="ECO:0000256" key="1">
    <source>
        <dbReference type="SAM" id="MobiDB-lite"/>
    </source>
</evidence>
<proteinExistence type="predicted"/>
<evidence type="ECO:0000313" key="2">
    <source>
        <dbReference type="EMBL" id="KAL2722807.1"/>
    </source>
</evidence>
<feature type="compositionally biased region" description="Low complexity" evidence="1">
    <location>
        <begin position="118"/>
        <end position="127"/>
    </location>
</feature>
<comment type="caution">
    <text evidence="2">The sequence shown here is derived from an EMBL/GenBank/DDBJ whole genome shotgun (WGS) entry which is preliminary data.</text>
</comment>
<dbReference type="Proteomes" id="UP001607302">
    <property type="component" value="Unassembled WGS sequence"/>
</dbReference>
<accession>A0ABD2AQA2</accession>
<protein>
    <submittedName>
        <fullName evidence="2">Uncharacterized protein</fullName>
    </submittedName>
</protein>
<dbReference type="AlphaFoldDB" id="A0ABD2AQA2"/>
<sequence length="203" mass="20710">MRNVVNLIRGASDDDEESRRSVVGFAKGLPKGSNLGDGDGGGDGDGDGDGGGSGGGGDGGADLNKSSVAMQIGKIIIDCRRMVALMGSWMSRAYTSSPPGKHGGSPSLPSPPPPRPTPTSTLTPTPTSRIHLFDLPLAHPDLPQGKLYKDSRLGRGGLLAVGGGSTVAQKHVDGTHTDISVNNTGSWSVQEMRVEGGEELTGV</sequence>
<feature type="compositionally biased region" description="Pro residues" evidence="1">
    <location>
        <begin position="108"/>
        <end position="117"/>
    </location>
</feature>
<evidence type="ECO:0000313" key="3">
    <source>
        <dbReference type="Proteomes" id="UP001607302"/>
    </source>
</evidence>
<feature type="compositionally biased region" description="Gly residues" evidence="1">
    <location>
        <begin position="49"/>
        <end position="60"/>
    </location>
</feature>